<dbReference type="PRINTS" id="PR01590">
    <property type="entry name" value="HTHFIS"/>
</dbReference>
<dbReference type="SUPFAM" id="SSF46689">
    <property type="entry name" value="Homeodomain-like"/>
    <property type="match status" value="1"/>
</dbReference>
<dbReference type="STRING" id="36856.ATB98_14655"/>
<evidence type="ECO:0000259" key="1">
    <source>
        <dbReference type="Pfam" id="PF01590"/>
    </source>
</evidence>
<dbReference type="SUPFAM" id="SSF55781">
    <property type="entry name" value="GAF domain-like"/>
    <property type="match status" value="1"/>
</dbReference>
<reference evidence="3 4" key="1">
    <citation type="submission" date="2015-11" db="EMBL/GenBank/DDBJ databases">
        <title>Ensifer anhuiense sp. nov., an effective nitrogen fixation bacterium with Glycine soja.</title>
        <authorList>
            <person name="Yan H."/>
            <person name="Chen W."/>
        </authorList>
    </citation>
    <scope>NUCLEOTIDE SEQUENCE [LARGE SCALE GENOMIC DNA]</scope>
    <source>
        <strain evidence="3 4">LMG 7837</strain>
    </source>
</reference>
<proteinExistence type="predicted"/>
<organism evidence="3 4">
    <name type="scientific">Sinorhizobium saheli</name>
    <dbReference type="NCBI Taxonomy" id="36856"/>
    <lineage>
        <taxon>Bacteria</taxon>
        <taxon>Pseudomonadati</taxon>
        <taxon>Pseudomonadota</taxon>
        <taxon>Alphaproteobacteria</taxon>
        <taxon>Hyphomicrobiales</taxon>
        <taxon>Rhizobiaceae</taxon>
        <taxon>Sinorhizobium/Ensifer group</taxon>
        <taxon>Sinorhizobium</taxon>
    </lineage>
</organism>
<accession>A0A178YGG0</accession>
<feature type="domain" description="GAF" evidence="1">
    <location>
        <begin position="83"/>
        <end position="201"/>
    </location>
</feature>
<name>A0A178YGG0_SINSA</name>
<gene>
    <name evidence="3" type="ORF">ATB98_14655</name>
</gene>
<evidence type="ECO:0000259" key="2">
    <source>
        <dbReference type="Pfam" id="PF02954"/>
    </source>
</evidence>
<comment type="caution">
    <text evidence="3">The sequence shown here is derived from an EMBL/GenBank/DDBJ whole genome shotgun (WGS) entry which is preliminary data.</text>
</comment>
<dbReference type="GO" id="GO:0043565">
    <property type="term" value="F:sequence-specific DNA binding"/>
    <property type="evidence" value="ECO:0007669"/>
    <property type="project" value="InterPro"/>
</dbReference>
<evidence type="ECO:0000313" key="4">
    <source>
        <dbReference type="Proteomes" id="UP000078507"/>
    </source>
</evidence>
<dbReference type="InterPro" id="IPR029016">
    <property type="entry name" value="GAF-like_dom_sf"/>
</dbReference>
<dbReference type="Gene3D" id="3.30.450.40">
    <property type="match status" value="1"/>
</dbReference>
<feature type="domain" description="DNA binding HTH" evidence="2">
    <location>
        <begin position="275"/>
        <end position="315"/>
    </location>
</feature>
<dbReference type="OrthoDB" id="9805953at2"/>
<dbReference type="InterPro" id="IPR009057">
    <property type="entry name" value="Homeodomain-like_sf"/>
</dbReference>
<dbReference type="Proteomes" id="UP000078507">
    <property type="component" value="Unassembled WGS sequence"/>
</dbReference>
<dbReference type="Pfam" id="PF01590">
    <property type="entry name" value="GAF"/>
    <property type="match status" value="1"/>
</dbReference>
<dbReference type="InterPro" id="IPR003018">
    <property type="entry name" value="GAF"/>
</dbReference>
<dbReference type="Pfam" id="PF02954">
    <property type="entry name" value="HTH_8"/>
    <property type="match status" value="1"/>
</dbReference>
<dbReference type="EMBL" id="LNQB01000068">
    <property type="protein sequence ID" value="OAP46599.1"/>
    <property type="molecule type" value="Genomic_DNA"/>
</dbReference>
<dbReference type="Gene3D" id="1.10.10.60">
    <property type="entry name" value="Homeodomain-like"/>
    <property type="match status" value="1"/>
</dbReference>
<keyword evidence="4" id="KW-1185">Reference proteome</keyword>
<protein>
    <submittedName>
        <fullName evidence="3">Fis family transcriptional regulator</fullName>
    </submittedName>
</protein>
<sequence>MASNRDHSEHVYRVTHQPSAAASSPVAASWRRCMTVHGLAPEEARLPWRLSESELRQARERSGALIAEATGELDRLFAMVGKAGYCLLLTDENGVALERRGAGGDDADFRGVGLWSGTVWSEASVGTNGIGTAIVDERPVVIHRDQHFLSSNIGLSCTTAPIRGETGRLAAAIDISTCREDASEAVLSILSQAVRDAAARIEANLFRRAFAGARIVLVPVDRAGPALLAVDRDDLVLGATRAARQWLGLDDKRIAAGIPASDLLQEDLPREGGALPDAERAALRRVLSRTNGNVSMAADLLGISRATLYRKMKRLSLN</sequence>
<dbReference type="AlphaFoldDB" id="A0A178YGG0"/>
<evidence type="ECO:0000313" key="3">
    <source>
        <dbReference type="EMBL" id="OAP46599.1"/>
    </source>
</evidence>
<dbReference type="RefSeq" id="WP_066872687.1">
    <property type="nucleotide sequence ID" value="NZ_LNQB01000068.1"/>
</dbReference>
<dbReference type="InterPro" id="IPR002197">
    <property type="entry name" value="HTH_Fis"/>
</dbReference>